<evidence type="ECO:0000256" key="2">
    <source>
        <dbReference type="ARBA" id="ARBA00005476"/>
    </source>
</evidence>
<feature type="compositionally biased region" description="Basic and acidic residues" evidence="3">
    <location>
        <begin position="528"/>
        <end position="540"/>
    </location>
</feature>
<gene>
    <name evidence="5" type="ORF">PMAYCL1PPCAC_29698</name>
</gene>
<dbReference type="GO" id="GO:0032869">
    <property type="term" value="P:cellular response to insulin stimulus"/>
    <property type="evidence" value="ECO:0007669"/>
    <property type="project" value="TreeGrafter"/>
</dbReference>
<dbReference type="InterPro" id="IPR013209">
    <property type="entry name" value="LNS2"/>
</dbReference>
<feature type="compositionally biased region" description="Polar residues" evidence="3">
    <location>
        <begin position="311"/>
        <end position="323"/>
    </location>
</feature>
<reference evidence="6" key="1">
    <citation type="submission" date="2022-10" db="EMBL/GenBank/DDBJ databases">
        <title>Genome assembly of Pristionchus species.</title>
        <authorList>
            <person name="Yoshida K."/>
            <person name="Sommer R.J."/>
        </authorList>
    </citation>
    <scope>NUCLEOTIDE SEQUENCE [LARGE SCALE GENOMIC DNA]</scope>
    <source>
        <strain evidence="6">RS5460</strain>
    </source>
</reference>
<keyword evidence="6" id="KW-1185">Reference proteome</keyword>
<evidence type="ECO:0000256" key="3">
    <source>
        <dbReference type="SAM" id="MobiDB-lite"/>
    </source>
</evidence>
<dbReference type="GO" id="GO:0003713">
    <property type="term" value="F:transcription coactivator activity"/>
    <property type="evidence" value="ECO:0007669"/>
    <property type="project" value="TreeGrafter"/>
</dbReference>
<feature type="compositionally biased region" description="Low complexity" evidence="3">
    <location>
        <begin position="240"/>
        <end position="252"/>
    </location>
</feature>
<feature type="compositionally biased region" description="Basic and acidic residues" evidence="3">
    <location>
        <begin position="402"/>
        <end position="416"/>
    </location>
</feature>
<proteinExistence type="inferred from homology"/>
<dbReference type="InterPro" id="IPR036412">
    <property type="entry name" value="HAD-like_sf"/>
</dbReference>
<dbReference type="PANTHER" id="PTHR12181:SF12">
    <property type="entry name" value="PHOSPHATIDATE PHOSPHATASE"/>
    <property type="match status" value="1"/>
</dbReference>
<sequence>MDYAYRMYKNVRYYYEQINPATLSGAIDVIVVEQPNGEFNSTPFHVRFGKYGVFNFKEKYVDVSINGKEVKDIRMKLGENGIAFFVEETSGIVPDYLVTSPLPGIDNRPTTDKVLAETSRTLEKHLADGGRGTKGMVMGELRTPPTVSPPPGIATSPTSMIRRSKSMVRGRSGGKMGEGRKADDDKLTIQERKMTLPMLDSIYSMRRNRSLPNLSEMGLDTERVPQNGGTETKKTGVVPSAASTTSSMTATAIVPSPPANTPNGHKTSQRKTRYRGTKSQYQERKKTMENVDKKKREGSTSSSASSGSTTPLQSKASPFTPSSPIAIKVSPSKEEDRGELSSSASSTLSSPSPSMLDPTDTARIAEGALSDTEVERHKRDGAPMEQHGSDVAEWSWGQFPKTMDEQKKEKEPEKPKSTSWWWWRTSAANNTPDKTNAGGGKDGNAEESEGIYLDDLLRESEGADPNKLQRYIGRPSSQSMDADSGNGSGLTTSPSSPSARSLPDETGGALHDKTPTQESVVSALSASIDEKKERKEKQRTTSEIFAMSEDEDFTQGSEEYIRDEKTGMTYFRSLRLSSDRLKTLGLQWGANECRFSITTKFQGTTWCACNIYLYKHTEKIVISDIDGTITKSDVLGHVIPAIGGQWAHAGVAELYTRIKSNGYKLVYLSSRAIGQASITKKYLKTVEQDQRVLPDGPVLLAPDSVLVAFRREVIERRPEEFKIAALSDLKKLFPTKAPFFAGFGNRETDTKSYRAVGIDDSRILIIDPSGTVKRSDCVGYKSSYKCMAQDSVDCIFPPILDERARKTHSFSRPQTRSSYTFWASDKGNVSDEELAKYEAARKKKK</sequence>
<feature type="compositionally biased region" description="Polar residues" evidence="3">
    <location>
        <begin position="516"/>
        <end position="525"/>
    </location>
</feature>
<dbReference type="GO" id="GO:0009062">
    <property type="term" value="P:fatty acid catabolic process"/>
    <property type="evidence" value="ECO:0007669"/>
    <property type="project" value="TreeGrafter"/>
</dbReference>
<comment type="similarity">
    <text evidence="2">Belongs to the lipin family.</text>
</comment>
<feature type="compositionally biased region" description="Low complexity" evidence="3">
    <location>
        <begin position="489"/>
        <end position="498"/>
    </location>
</feature>
<dbReference type="GO" id="GO:0019432">
    <property type="term" value="P:triglyceride biosynthetic process"/>
    <property type="evidence" value="ECO:0007669"/>
    <property type="project" value="TreeGrafter"/>
</dbReference>
<dbReference type="SMART" id="SM00775">
    <property type="entry name" value="LNS2"/>
    <property type="match status" value="1"/>
</dbReference>
<evidence type="ECO:0000256" key="1">
    <source>
        <dbReference type="ARBA" id="ARBA00001180"/>
    </source>
</evidence>
<dbReference type="InterPro" id="IPR031315">
    <property type="entry name" value="LNS2/PITP"/>
</dbReference>
<dbReference type="Pfam" id="PF04571">
    <property type="entry name" value="Lipin_N"/>
    <property type="match status" value="1"/>
</dbReference>
<dbReference type="EMBL" id="BTRK01000006">
    <property type="protein sequence ID" value="GMR59503.1"/>
    <property type="molecule type" value="Genomic_DNA"/>
</dbReference>
<dbReference type="GO" id="GO:0008195">
    <property type="term" value="F:phosphatidate phosphatase activity"/>
    <property type="evidence" value="ECO:0007669"/>
    <property type="project" value="UniProtKB-EC"/>
</dbReference>
<dbReference type="Pfam" id="PF08235">
    <property type="entry name" value="LNS2"/>
    <property type="match status" value="1"/>
</dbReference>
<protein>
    <recommendedName>
        <fullName evidence="4">LNS2/PITP domain-containing protein</fullName>
    </recommendedName>
</protein>
<feature type="compositionally biased region" description="Low complexity" evidence="3">
    <location>
        <begin position="417"/>
        <end position="431"/>
    </location>
</feature>
<evidence type="ECO:0000313" key="5">
    <source>
        <dbReference type="EMBL" id="GMR59503.1"/>
    </source>
</evidence>
<comment type="caution">
    <text evidence="5">The sequence shown here is derived from an EMBL/GenBank/DDBJ whole genome shotgun (WGS) entry which is preliminary data.</text>
</comment>
<feature type="compositionally biased region" description="Basic and acidic residues" evidence="3">
    <location>
        <begin position="373"/>
        <end position="390"/>
    </location>
</feature>
<feature type="compositionally biased region" description="Low complexity" evidence="3">
    <location>
        <begin position="299"/>
        <end position="310"/>
    </location>
</feature>
<feature type="compositionally biased region" description="Basic residues" evidence="3">
    <location>
        <begin position="267"/>
        <end position="276"/>
    </location>
</feature>
<dbReference type="InterPro" id="IPR007651">
    <property type="entry name" value="Lipin_N"/>
</dbReference>
<comment type="catalytic activity">
    <reaction evidence="1">
        <text>a 1,2-diacyl-sn-glycero-3-phosphate + H2O = a 1,2-diacyl-sn-glycerol + phosphate</text>
        <dbReference type="Rhea" id="RHEA:27429"/>
        <dbReference type="ChEBI" id="CHEBI:15377"/>
        <dbReference type="ChEBI" id="CHEBI:17815"/>
        <dbReference type="ChEBI" id="CHEBI:43474"/>
        <dbReference type="ChEBI" id="CHEBI:58608"/>
        <dbReference type="EC" id="3.1.3.4"/>
    </reaction>
    <physiologicalReaction direction="left-to-right" evidence="1">
        <dbReference type="Rhea" id="RHEA:27430"/>
    </physiologicalReaction>
</comment>
<evidence type="ECO:0000313" key="6">
    <source>
        <dbReference type="Proteomes" id="UP001328107"/>
    </source>
</evidence>
<dbReference type="SUPFAM" id="SSF56784">
    <property type="entry name" value="HAD-like"/>
    <property type="match status" value="1"/>
</dbReference>
<feature type="compositionally biased region" description="Basic and acidic residues" evidence="3">
    <location>
        <begin position="281"/>
        <end position="298"/>
    </location>
</feature>
<feature type="region of interest" description="Disordered" evidence="3">
    <location>
        <begin position="213"/>
        <end position="540"/>
    </location>
</feature>
<feature type="domain" description="LNS2/PITP" evidence="4">
    <location>
        <begin position="620"/>
        <end position="775"/>
    </location>
</feature>
<dbReference type="GO" id="GO:0005634">
    <property type="term" value="C:nucleus"/>
    <property type="evidence" value="ECO:0007669"/>
    <property type="project" value="TreeGrafter"/>
</dbReference>
<organism evidence="5 6">
    <name type="scientific">Pristionchus mayeri</name>
    <dbReference type="NCBI Taxonomy" id="1317129"/>
    <lineage>
        <taxon>Eukaryota</taxon>
        <taxon>Metazoa</taxon>
        <taxon>Ecdysozoa</taxon>
        <taxon>Nematoda</taxon>
        <taxon>Chromadorea</taxon>
        <taxon>Rhabditida</taxon>
        <taxon>Rhabditina</taxon>
        <taxon>Diplogasteromorpha</taxon>
        <taxon>Diplogasteroidea</taxon>
        <taxon>Neodiplogasteridae</taxon>
        <taxon>Pristionchus</taxon>
    </lineage>
</organism>
<dbReference type="PANTHER" id="PTHR12181">
    <property type="entry name" value="LIPIN"/>
    <property type="match status" value="1"/>
</dbReference>
<accession>A0AAN5IB33</accession>
<dbReference type="GO" id="GO:0045944">
    <property type="term" value="P:positive regulation of transcription by RNA polymerase II"/>
    <property type="evidence" value="ECO:0007669"/>
    <property type="project" value="TreeGrafter"/>
</dbReference>
<name>A0AAN5IB33_9BILA</name>
<feature type="compositionally biased region" description="Low complexity" evidence="3">
    <location>
        <begin position="340"/>
        <end position="361"/>
    </location>
</feature>
<dbReference type="Proteomes" id="UP001328107">
    <property type="component" value="Unassembled WGS sequence"/>
</dbReference>
<evidence type="ECO:0000259" key="4">
    <source>
        <dbReference type="SMART" id="SM00775"/>
    </source>
</evidence>
<dbReference type="InterPro" id="IPR026058">
    <property type="entry name" value="LIPIN"/>
</dbReference>
<dbReference type="AlphaFoldDB" id="A0AAN5IB33"/>